<name>A0A0L6V270_9BASI</name>
<keyword evidence="3" id="KW-1185">Reference proteome</keyword>
<dbReference type="OrthoDB" id="79252at2759"/>
<dbReference type="VEuPathDB" id="FungiDB:VP01_2835g6"/>
<evidence type="ECO:0000313" key="3">
    <source>
        <dbReference type="Proteomes" id="UP000037035"/>
    </source>
</evidence>
<feature type="transmembrane region" description="Helical" evidence="1">
    <location>
        <begin position="253"/>
        <end position="278"/>
    </location>
</feature>
<dbReference type="AlphaFoldDB" id="A0A0L6V270"/>
<evidence type="ECO:0000313" key="2">
    <source>
        <dbReference type="EMBL" id="KNZ54848.1"/>
    </source>
</evidence>
<dbReference type="EMBL" id="LAVV01007763">
    <property type="protein sequence ID" value="KNZ54848.1"/>
    <property type="molecule type" value="Genomic_DNA"/>
</dbReference>
<accession>A0A0L6V270</accession>
<dbReference type="Proteomes" id="UP000037035">
    <property type="component" value="Unassembled WGS sequence"/>
</dbReference>
<organism evidence="2 3">
    <name type="scientific">Puccinia sorghi</name>
    <dbReference type="NCBI Taxonomy" id="27349"/>
    <lineage>
        <taxon>Eukaryota</taxon>
        <taxon>Fungi</taxon>
        <taxon>Dikarya</taxon>
        <taxon>Basidiomycota</taxon>
        <taxon>Pucciniomycotina</taxon>
        <taxon>Pucciniomycetes</taxon>
        <taxon>Pucciniales</taxon>
        <taxon>Pucciniaceae</taxon>
        <taxon>Puccinia</taxon>
    </lineage>
</organism>
<keyword evidence="1" id="KW-0812">Transmembrane</keyword>
<protein>
    <submittedName>
        <fullName evidence="2">Uncharacterized protein</fullName>
    </submittedName>
</protein>
<comment type="caution">
    <text evidence="2">The sequence shown here is derived from an EMBL/GenBank/DDBJ whole genome shotgun (WGS) entry which is preliminary data.</text>
</comment>
<evidence type="ECO:0000256" key="1">
    <source>
        <dbReference type="SAM" id="Phobius"/>
    </source>
</evidence>
<keyword evidence="1" id="KW-1133">Transmembrane helix</keyword>
<gene>
    <name evidence="2" type="ORF">VP01_2835g6</name>
</gene>
<proteinExistence type="predicted"/>
<sequence length="528" mass="59609">MGIEPCCKGVTWGLPQHHGNNMLAQNGADNNDRYEAWCHEFTSSSNTTPDYGVCATMMSRLVQIWRPLVKKSRNLLHWPLQINQLAQVSDTPVKPQRPIAHAFASTNFFPSHDVQTSTTLNINHQSHLPLCHPLFPILGHQPIFLDFCYLTQQLSSTSSFTHEVFSAEPIPCGSYIASIKGSITSVQKYTEDVYNQYASLGCNKPYVKFFKSIRLEDPFLCDQDVVQINNRLVIDSRQYAPCLHDLELPNNLIYFRIVLIIQTIYVLLLASCFSFGIFAASDTSHCEEIILPWEWDDQHLKQEKSNFVSRLHSVSSLVTEQSWLLSCKLAAVTLTFFGLLIRGCEQKRSCAINLMWKIVFLSAGQPIFQTNKDGTANSEACKMSSIFNLNERQEIYLPLTFEEQLQIALNLFLGQLYHLPSKIGQNAHPNISTPNTGGVIQQLTNLRLNHPGLQRPLQRNQNNQEAEVSSTVNPQCTRFASRQLNQSHQGFISPGPSLMRFKYPSIKVKSDGAYLFTTTTFIAARTSA</sequence>
<keyword evidence="1" id="KW-0472">Membrane</keyword>
<reference evidence="2 3" key="1">
    <citation type="submission" date="2015-08" db="EMBL/GenBank/DDBJ databases">
        <title>Next Generation Sequencing and Analysis of the Genome of Puccinia sorghi L Schw, the Causal Agent of Maize Common Rust.</title>
        <authorList>
            <person name="Rochi L."/>
            <person name="Burguener G."/>
            <person name="Darino M."/>
            <person name="Turjanski A."/>
            <person name="Kreff E."/>
            <person name="Dieguez M.J."/>
            <person name="Sacco F."/>
        </authorList>
    </citation>
    <scope>NUCLEOTIDE SEQUENCE [LARGE SCALE GENOMIC DNA]</scope>
    <source>
        <strain evidence="2 3">RO10H11247</strain>
    </source>
</reference>